<protein>
    <recommendedName>
        <fullName evidence="3">Transcriptional regulator</fullName>
    </recommendedName>
</protein>
<proteinExistence type="predicted"/>
<organism evidence="1 2">
    <name type="scientific">Metabacillus niabensis</name>
    <dbReference type="NCBI Taxonomy" id="324854"/>
    <lineage>
        <taxon>Bacteria</taxon>
        <taxon>Bacillati</taxon>
        <taxon>Bacillota</taxon>
        <taxon>Bacilli</taxon>
        <taxon>Bacillales</taxon>
        <taxon>Bacillaceae</taxon>
        <taxon>Metabacillus</taxon>
    </lineage>
</organism>
<comment type="caution">
    <text evidence="1">The sequence shown here is derived from an EMBL/GenBank/DDBJ whole genome shotgun (WGS) entry which is preliminary data.</text>
</comment>
<evidence type="ECO:0000313" key="1">
    <source>
        <dbReference type="EMBL" id="MDQ0225730.1"/>
    </source>
</evidence>
<keyword evidence="2" id="KW-1185">Reference proteome</keyword>
<name>A0ABT9Z0E6_9BACI</name>
<dbReference type="EMBL" id="JAUSTZ010000003">
    <property type="protein sequence ID" value="MDQ0225730.1"/>
    <property type="molecule type" value="Genomic_DNA"/>
</dbReference>
<reference evidence="1 2" key="1">
    <citation type="submission" date="2023-07" db="EMBL/GenBank/DDBJ databases">
        <title>Genomic Encyclopedia of Type Strains, Phase IV (KMG-IV): sequencing the most valuable type-strain genomes for metagenomic binning, comparative biology and taxonomic classification.</title>
        <authorList>
            <person name="Goeker M."/>
        </authorList>
    </citation>
    <scope>NUCLEOTIDE SEQUENCE [LARGE SCALE GENOMIC DNA]</scope>
    <source>
        <strain evidence="1 2">DSM 17723</strain>
    </source>
</reference>
<evidence type="ECO:0008006" key="3">
    <source>
        <dbReference type="Google" id="ProtNLM"/>
    </source>
</evidence>
<gene>
    <name evidence="1" type="ORF">J2S02_002074</name>
</gene>
<sequence length="58" mass="6678">MFNEYEVHLLSKLKREEMGKYSTIRHSIATYLNSKTFVSAKEKTKPIDSTLCCKTACC</sequence>
<accession>A0ABT9Z0E6</accession>
<evidence type="ECO:0000313" key="2">
    <source>
        <dbReference type="Proteomes" id="UP001232245"/>
    </source>
</evidence>
<dbReference type="RefSeq" id="WP_307190642.1">
    <property type="nucleotide sequence ID" value="NZ_JAUSTZ010000003.1"/>
</dbReference>
<dbReference type="Proteomes" id="UP001232245">
    <property type="component" value="Unassembled WGS sequence"/>
</dbReference>